<evidence type="ECO:0000256" key="1">
    <source>
        <dbReference type="ARBA" id="ARBA00011079"/>
    </source>
</evidence>
<dbReference type="OrthoDB" id="1735038at2759"/>
<dbReference type="AlphaFoldDB" id="A0A9P7N7B6"/>
<name>A0A9P7N7B6_9HYPO</name>
<keyword evidence="2" id="KW-0645">Protease</keyword>
<evidence type="ECO:0000256" key="3">
    <source>
        <dbReference type="ARBA" id="ARBA00022729"/>
    </source>
</evidence>
<dbReference type="InterPro" id="IPR029058">
    <property type="entry name" value="AB_hydrolase_fold"/>
</dbReference>
<keyword evidence="5" id="KW-0325">Glycoprotein</keyword>
<proteinExistence type="inferred from homology"/>
<dbReference type="GO" id="GO:0008239">
    <property type="term" value="F:dipeptidyl-peptidase activity"/>
    <property type="evidence" value="ECO:0007669"/>
    <property type="project" value="TreeGrafter"/>
</dbReference>
<dbReference type="PANTHER" id="PTHR11010">
    <property type="entry name" value="PROTEASE S28 PRO-X CARBOXYPEPTIDASE-RELATED"/>
    <property type="match status" value="1"/>
</dbReference>
<keyword evidence="8" id="KW-1185">Reference proteome</keyword>
<evidence type="ECO:0000256" key="4">
    <source>
        <dbReference type="ARBA" id="ARBA00022801"/>
    </source>
</evidence>
<accession>A0A9P7N7B6</accession>
<evidence type="ECO:0000256" key="2">
    <source>
        <dbReference type="ARBA" id="ARBA00022670"/>
    </source>
</evidence>
<organism evidence="7 8">
    <name type="scientific">Claviceps pusilla</name>
    <dbReference type="NCBI Taxonomy" id="123648"/>
    <lineage>
        <taxon>Eukaryota</taxon>
        <taxon>Fungi</taxon>
        <taxon>Dikarya</taxon>
        <taxon>Ascomycota</taxon>
        <taxon>Pezizomycotina</taxon>
        <taxon>Sordariomycetes</taxon>
        <taxon>Hypocreomycetidae</taxon>
        <taxon>Hypocreales</taxon>
        <taxon>Clavicipitaceae</taxon>
        <taxon>Claviceps</taxon>
    </lineage>
</organism>
<comment type="similarity">
    <text evidence="1">Belongs to the peptidase S28 family.</text>
</comment>
<keyword evidence="3 6" id="KW-0732">Signal</keyword>
<dbReference type="SUPFAM" id="SSF53474">
    <property type="entry name" value="alpha/beta-Hydrolases"/>
    <property type="match status" value="1"/>
</dbReference>
<dbReference type="Gene3D" id="3.40.50.1820">
    <property type="entry name" value="alpha/beta hydrolase"/>
    <property type="match status" value="2"/>
</dbReference>
<dbReference type="Pfam" id="PF05577">
    <property type="entry name" value="Peptidase_S28"/>
    <property type="match status" value="1"/>
</dbReference>
<evidence type="ECO:0000256" key="6">
    <source>
        <dbReference type="SAM" id="SignalP"/>
    </source>
</evidence>
<dbReference type="Proteomes" id="UP000748025">
    <property type="component" value="Unassembled WGS sequence"/>
</dbReference>
<comment type="caution">
    <text evidence="7">The sequence shown here is derived from an EMBL/GenBank/DDBJ whole genome shotgun (WGS) entry which is preliminary data.</text>
</comment>
<evidence type="ECO:0000313" key="8">
    <source>
        <dbReference type="Proteomes" id="UP000748025"/>
    </source>
</evidence>
<protein>
    <recommendedName>
        <fullName evidence="9">Serine protease</fullName>
    </recommendedName>
</protein>
<reference evidence="7" key="1">
    <citation type="journal article" date="2020" name="bioRxiv">
        <title>Whole genome comparisons of ergot fungi reveals the divergence and evolution of species within the genus Claviceps are the result of varying mechanisms driving genome evolution and host range expansion.</title>
        <authorList>
            <person name="Wyka S.A."/>
            <person name="Mondo S.J."/>
            <person name="Liu M."/>
            <person name="Dettman J."/>
            <person name="Nalam V."/>
            <person name="Broders K.D."/>
        </authorList>
    </citation>
    <scope>NUCLEOTIDE SEQUENCE</scope>
    <source>
        <strain evidence="7">CCC 602</strain>
    </source>
</reference>
<gene>
    <name evidence="7" type="ORF">E4U43_003115</name>
</gene>
<dbReference type="InterPro" id="IPR008758">
    <property type="entry name" value="Peptidase_S28"/>
</dbReference>
<evidence type="ECO:0000256" key="5">
    <source>
        <dbReference type="ARBA" id="ARBA00023180"/>
    </source>
</evidence>
<evidence type="ECO:0008006" key="9">
    <source>
        <dbReference type="Google" id="ProtNLM"/>
    </source>
</evidence>
<dbReference type="GO" id="GO:0006508">
    <property type="term" value="P:proteolysis"/>
    <property type="evidence" value="ECO:0007669"/>
    <property type="project" value="UniProtKB-KW"/>
</dbReference>
<dbReference type="PANTHER" id="PTHR11010:SF23">
    <property type="entry name" value="SERINE PEPTIDASE"/>
    <property type="match status" value="1"/>
</dbReference>
<feature type="signal peptide" evidence="6">
    <location>
        <begin position="1"/>
        <end position="22"/>
    </location>
</feature>
<evidence type="ECO:0000313" key="7">
    <source>
        <dbReference type="EMBL" id="KAG5995093.1"/>
    </source>
</evidence>
<dbReference type="EMBL" id="SRPW01002180">
    <property type="protein sequence ID" value="KAG5995093.1"/>
    <property type="molecule type" value="Genomic_DNA"/>
</dbReference>
<feature type="chain" id="PRO_5040338897" description="Serine protease" evidence="6">
    <location>
        <begin position="23"/>
        <end position="554"/>
    </location>
</feature>
<keyword evidence="4" id="KW-0378">Hydrolase</keyword>
<dbReference type="GO" id="GO:0070008">
    <property type="term" value="F:serine-type exopeptidase activity"/>
    <property type="evidence" value="ECO:0007669"/>
    <property type="project" value="InterPro"/>
</dbReference>
<sequence>MRLLSCVGSIASTLLILHSADAGMTGLGHLVKRPTFPEDREFQAELAAAIASGTVKNATFRQLIDHRRPELGTFSQRYFYNSEWYVGPGAPIILRTPDEAEVWPGYTKNNSQAAVFAKTNGAAVVALEHRYYGKSSPFTNLTTTNLQHLTLENAIQDVIYFAKNVVLPFDVKRSSSPDKAPWVLTGCSYAGSLSAWIHRLYPGTFWAHHCSSAPVEAITDFWQYFEPAREAMPKNCSTDLVNVVKHIDQVLSSGDAKAAYALKKKFGFEALSHNDDFGFAILTPFWYLQNRWFGDSGADPFYRFCDYIENVFPNTTHPARLPGPEGVGVEKALDGYAKWSTEAYIPGWCKGYDYWTKESNTSVVCWDTYNERSPLYHDYRVDNAADRQWMWMLCNEAFEWWQVAGPRGVSPGYVSKFVDTEYNHHQCAKLFPREGNHTYGLNLGRSPATVNRWTGGWGGWGDEKPLRRIMFASGEWDEWRAATVSSDRRPGGRLKSTPDAPVWVIPNGTHCEDASYKNAQANPALAKIFDEMMVKMHAWIDEFYIERRLTRPAF</sequence>